<feature type="region of interest" description="Disordered" evidence="9">
    <location>
        <begin position="301"/>
        <end position="359"/>
    </location>
</feature>
<proteinExistence type="inferred from homology"/>
<protein>
    <recommendedName>
        <fullName evidence="8">SREBP regulating gene protein</fullName>
    </recommendedName>
</protein>
<dbReference type="GO" id="GO:0000139">
    <property type="term" value="C:Golgi membrane"/>
    <property type="evidence" value="ECO:0007669"/>
    <property type="project" value="UniProtKB-SubCell"/>
</dbReference>
<dbReference type="PANTHER" id="PTHR13481:SF0">
    <property type="entry name" value="SREBP REGULATING GENE PROTEIN"/>
    <property type="match status" value="1"/>
</dbReference>
<keyword evidence="4" id="KW-0333">Golgi apparatus</keyword>
<reference evidence="10" key="1">
    <citation type="submission" date="2021-01" db="EMBL/GenBank/DDBJ databases">
        <authorList>
            <person name="Corre E."/>
            <person name="Pelletier E."/>
            <person name="Niang G."/>
            <person name="Scheremetjew M."/>
            <person name="Finn R."/>
            <person name="Kale V."/>
            <person name="Holt S."/>
            <person name="Cochrane G."/>
            <person name="Meng A."/>
            <person name="Brown T."/>
            <person name="Cohen L."/>
        </authorList>
    </citation>
    <scope>NUCLEOTIDE SEQUENCE</scope>
    <source>
        <strain evidence="10">CCMP3107</strain>
    </source>
</reference>
<sequence length="359" mass="39060">MDKSDLERLKIDGSCSNTVQGSKFIADSEGYVCFRAYVNPETGCCSAFYPSEEKKIGKLSKTVGGSSQSDAEDSSPSQTFSKDLAVNFDQTQPQLGQYSCFSCDSGSHCCQEYEMCVSCCMDPANRDVLEKFKSQSTHFVYQHTPLGFEFCRYKCRTSSGSVQNENSYRNPVKYCYGELLPELIPGSTVNSNGDTLNVMVKWGQKEVPMEPQKGVHQELRKATDLRHGTQYDPYFKEEGNGAAGFNQQGKIWGSLHDEEAQALAAPAEGGLVSKIWGSLGAEEALAGPAESVLVGEFRLEEPANAPPGQDSQIGGSLRGETSRAGQSKDPPNKIIPPPNSTPELKIITSKVQPELDEVG</sequence>
<evidence type="ECO:0000256" key="1">
    <source>
        <dbReference type="ARBA" id="ARBA00004194"/>
    </source>
</evidence>
<accession>A0A7S3UXD3</accession>
<dbReference type="PANTHER" id="PTHR13481">
    <property type="entry name" value="SREBP REGULATING GENE PROTEIN"/>
    <property type="match status" value="1"/>
</dbReference>
<dbReference type="Pfam" id="PF10218">
    <property type="entry name" value="SPRING1"/>
    <property type="match status" value="2"/>
</dbReference>
<evidence type="ECO:0000256" key="4">
    <source>
        <dbReference type="ARBA" id="ARBA00023034"/>
    </source>
</evidence>
<evidence type="ECO:0000256" key="7">
    <source>
        <dbReference type="ARBA" id="ARBA00023461"/>
    </source>
</evidence>
<evidence type="ECO:0000256" key="6">
    <source>
        <dbReference type="ARBA" id="ARBA00023180"/>
    </source>
</evidence>
<dbReference type="GO" id="GO:2000640">
    <property type="term" value="P:positive regulation of SREBP signaling pathway"/>
    <property type="evidence" value="ECO:0007669"/>
    <property type="project" value="InterPro"/>
</dbReference>
<dbReference type="EMBL" id="HBIU01013585">
    <property type="protein sequence ID" value="CAE0627569.1"/>
    <property type="molecule type" value="Transcribed_RNA"/>
</dbReference>
<evidence type="ECO:0000256" key="9">
    <source>
        <dbReference type="SAM" id="MobiDB-lite"/>
    </source>
</evidence>
<keyword evidence="2" id="KW-0812">Transmembrane</keyword>
<keyword evidence="5" id="KW-0472">Membrane</keyword>
<evidence type="ECO:0000256" key="2">
    <source>
        <dbReference type="ARBA" id="ARBA00022692"/>
    </source>
</evidence>
<comment type="subcellular location">
    <subcellularLocation>
        <location evidence="1">Golgi apparatus membrane</location>
        <topology evidence="1">Single-pass membrane protein</topology>
    </subcellularLocation>
</comment>
<comment type="similarity">
    <text evidence="7">Belongs to the SPRING family.</text>
</comment>
<dbReference type="AlphaFoldDB" id="A0A7S3UXD3"/>
<dbReference type="InterPro" id="IPR019352">
    <property type="entry name" value="SPRING1"/>
</dbReference>
<evidence type="ECO:0000256" key="5">
    <source>
        <dbReference type="ARBA" id="ARBA00023136"/>
    </source>
</evidence>
<keyword evidence="3" id="KW-1133">Transmembrane helix</keyword>
<gene>
    <name evidence="10" type="ORF">HAKA00212_LOCUS6247</name>
</gene>
<keyword evidence="6" id="KW-0325">Glycoprotein</keyword>
<evidence type="ECO:0000313" key="10">
    <source>
        <dbReference type="EMBL" id="CAE0627569.1"/>
    </source>
</evidence>
<organism evidence="10">
    <name type="scientific">Heterosigma akashiwo</name>
    <name type="common">Chromophytic alga</name>
    <name type="synonym">Heterosigma carterae</name>
    <dbReference type="NCBI Taxonomy" id="2829"/>
    <lineage>
        <taxon>Eukaryota</taxon>
        <taxon>Sar</taxon>
        <taxon>Stramenopiles</taxon>
        <taxon>Ochrophyta</taxon>
        <taxon>Raphidophyceae</taxon>
        <taxon>Chattonellales</taxon>
        <taxon>Chattonellaceae</taxon>
        <taxon>Heterosigma</taxon>
    </lineage>
</organism>
<evidence type="ECO:0000256" key="8">
    <source>
        <dbReference type="ARBA" id="ARBA00023485"/>
    </source>
</evidence>
<evidence type="ECO:0000256" key="3">
    <source>
        <dbReference type="ARBA" id="ARBA00022989"/>
    </source>
</evidence>
<name>A0A7S3UXD3_HETAK</name>